<feature type="transmembrane region" description="Helical" evidence="1">
    <location>
        <begin position="45"/>
        <end position="64"/>
    </location>
</feature>
<dbReference type="RefSeq" id="WP_140426012.1">
    <property type="nucleotide sequence ID" value="NZ_FNIB01000038.1"/>
</dbReference>
<protein>
    <submittedName>
        <fullName evidence="2">Uncharacterized protein</fullName>
    </submittedName>
</protein>
<reference evidence="2 4" key="1">
    <citation type="submission" date="2016-10" db="EMBL/GenBank/DDBJ databases">
        <authorList>
            <person name="Varghese N."/>
            <person name="Submissions S."/>
        </authorList>
    </citation>
    <scope>NUCLEOTIDE SEQUENCE [LARGE SCALE GENOMIC DNA]</scope>
    <source>
        <strain evidence="2 4">CGMCC 1.11215</strain>
    </source>
</reference>
<gene>
    <name evidence="3" type="ORF">E3O21_13450</name>
    <name evidence="2" type="ORF">SAMN05216368_1381</name>
</gene>
<evidence type="ECO:0000313" key="4">
    <source>
        <dbReference type="Proteomes" id="UP000199639"/>
    </source>
</evidence>
<evidence type="ECO:0000313" key="3">
    <source>
        <dbReference type="EMBL" id="TFB74988.1"/>
    </source>
</evidence>
<keyword evidence="1" id="KW-0812">Transmembrane</keyword>
<sequence length="71" mass="7675">MSQSEDGRRLRADPARRSVKYLAVLSVVCFLPGVPILIFEAGTTHIGAVLTISGVIFLSTYELIRATAGRL</sequence>
<keyword evidence="1" id="KW-1133">Transmembrane helix</keyword>
<dbReference type="EMBL" id="FNIB01000038">
    <property type="protein sequence ID" value="SDO67871.1"/>
    <property type="molecule type" value="Genomic_DNA"/>
</dbReference>
<feature type="transmembrane region" description="Helical" evidence="1">
    <location>
        <begin position="21"/>
        <end position="39"/>
    </location>
</feature>
<accession>A0A4R8V1S9</accession>
<evidence type="ECO:0000256" key="1">
    <source>
        <dbReference type="SAM" id="Phobius"/>
    </source>
</evidence>
<proteinExistence type="predicted"/>
<reference evidence="3 5" key="2">
    <citation type="submission" date="2019-03" db="EMBL/GenBank/DDBJ databases">
        <title>Genomics of glacier-inhabiting Cryobacterium strains.</title>
        <authorList>
            <person name="Liu Q."/>
            <person name="Xin Y.-H."/>
        </authorList>
    </citation>
    <scope>NUCLEOTIDE SEQUENCE [LARGE SCALE GENOMIC DNA]</scope>
    <source>
        <strain evidence="3 5">Hh8</strain>
    </source>
</reference>
<evidence type="ECO:0000313" key="5">
    <source>
        <dbReference type="Proteomes" id="UP000298252"/>
    </source>
</evidence>
<dbReference type="Proteomes" id="UP000298252">
    <property type="component" value="Unassembled WGS sequence"/>
</dbReference>
<keyword evidence="1" id="KW-0472">Membrane</keyword>
<dbReference type="Proteomes" id="UP000199639">
    <property type="component" value="Unassembled WGS sequence"/>
</dbReference>
<dbReference type="AlphaFoldDB" id="A0A4R8V1S9"/>
<keyword evidence="5" id="KW-1185">Reference proteome</keyword>
<evidence type="ECO:0000313" key="2">
    <source>
        <dbReference type="EMBL" id="SDO67871.1"/>
    </source>
</evidence>
<organism evidence="2 4">
    <name type="scientific">Cryobacterium flavum</name>
    <dbReference type="NCBI Taxonomy" id="1424659"/>
    <lineage>
        <taxon>Bacteria</taxon>
        <taxon>Bacillati</taxon>
        <taxon>Actinomycetota</taxon>
        <taxon>Actinomycetes</taxon>
        <taxon>Micrococcales</taxon>
        <taxon>Microbacteriaceae</taxon>
        <taxon>Cryobacterium</taxon>
    </lineage>
</organism>
<dbReference type="EMBL" id="SOFD01000034">
    <property type="protein sequence ID" value="TFB74988.1"/>
    <property type="molecule type" value="Genomic_DNA"/>
</dbReference>
<name>A0A4R8V1S9_9MICO</name>